<gene>
    <name evidence="2" type="ordered locus">MCA2478</name>
</gene>
<evidence type="ECO:0000313" key="3">
    <source>
        <dbReference type="Proteomes" id="UP000006821"/>
    </source>
</evidence>
<evidence type="ECO:0000313" key="2">
    <source>
        <dbReference type="EMBL" id="AAU91402.1"/>
    </source>
</evidence>
<feature type="compositionally biased region" description="Basic and acidic residues" evidence="1">
    <location>
        <begin position="61"/>
        <end position="71"/>
    </location>
</feature>
<reference evidence="2 3" key="1">
    <citation type="journal article" date="2004" name="PLoS Biol.">
        <title>Genomic insights into methanotrophy: the complete genome sequence of Methylococcus capsulatus (Bath).</title>
        <authorList>
            <person name="Ward N.L."/>
            <person name="Larsen O."/>
            <person name="Sakwa J."/>
            <person name="Bruseth L."/>
            <person name="Khouri H.M."/>
            <person name="Durkin A.S."/>
            <person name="Dimitrov G."/>
            <person name="Jiang L."/>
            <person name="Scanlan D."/>
            <person name="Kang K.H."/>
            <person name="Lewis M.R."/>
            <person name="Nelson K.E."/>
            <person name="Methe B.A."/>
            <person name="Wu M."/>
            <person name="Heidelberg J.F."/>
            <person name="Paulsen I.T."/>
            <person name="Fouts D.E."/>
            <person name="Ravel J."/>
            <person name="Tettelin H."/>
            <person name="Ren Q."/>
            <person name="Read T.D."/>
            <person name="DeBoy R.T."/>
            <person name="Seshadri R."/>
            <person name="Salzberg S.L."/>
            <person name="Jensen H.B."/>
            <person name="Birkeland N.K."/>
            <person name="Nelson W.C."/>
            <person name="Dodson R.J."/>
            <person name="Grindhaug S.H."/>
            <person name="Holt I.E."/>
            <person name="Eidhammer I."/>
            <person name="Jonasen I."/>
            <person name="Vanaken S."/>
            <person name="Utterback T.R."/>
            <person name="Feldblyum T.V."/>
            <person name="Fraser C.M."/>
            <person name="Lillehaug J.R."/>
            <person name="Eisen J.A."/>
        </authorList>
    </citation>
    <scope>NUCLEOTIDE SEQUENCE [LARGE SCALE GENOMIC DNA]</scope>
    <source>
        <strain evidence="3">ATCC 33009 / NCIMB 11132 / Bath</strain>
    </source>
</reference>
<feature type="compositionally biased region" description="Basic and acidic residues" evidence="1">
    <location>
        <begin position="25"/>
        <end position="38"/>
    </location>
</feature>
<dbReference type="KEGG" id="mca:MCA2478"/>
<evidence type="ECO:0000256" key="1">
    <source>
        <dbReference type="SAM" id="MobiDB-lite"/>
    </source>
</evidence>
<feature type="region of interest" description="Disordered" evidence="1">
    <location>
        <begin position="1"/>
        <end position="71"/>
    </location>
</feature>
<dbReference type="HOGENOM" id="CLU_2735374_0_0_6"/>
<protein>
    <submittedName>
        <fullName evidence="2">Uncharacterized protein</fullName>
    </submittedName>
</protein>
<dbReference type="AlphaFoldDB" id="Q604R0"/>
<name>Q604R0_METCA</name>
<dbReference type="EMBL" id="AE017282">
    <property type="protein sequence ID" value="AAU91402.1"/>
    <property type="molecule type" value="Genomic_DNA"/>
</dbReference>
<organism evidence="2 3">
    <name type="scientific">Methylococcus capsulatus (strain ATCC 33009 / NCIMB 11132 / Bath)</name>
    <dbReference type="NCBI Taxonomy" id="243233"/>
    <lineage>
        <taxon>Bacteria</taxon>
        <taxon>Pseudomonadati</taxon>
        <taxon>Pseudomonadota</taxon>
        <taxon>Gammaproteobacteria</taxon>
        <taxon>Methylococcales</taxon>
        <taxon>Methylococcaceae</taxon>
        <taxon>Methylococcus</taxon>
    </lineage>
</organism>
<accession>Q604R0</accession>
<sequence length="71" mass="7823">MNSPPSAYDTPRGLQGKSPGQPGVRRRDSDRRSGFEKRRTGRSLPQAHLRMPGLGSPGCRAEGRKQSFESQ</sequence>
<dbReference type="Proteomes" id="UP000006821">
    <property type="component" value="Chromosome"/>
</dbReference>
<proteinExistence type="predicted"/>